<sequence>MRKNIEEAPDQAVKQVAQQFESLFVQMMLKSMRDSVQEGGLFDNSNMDTYMQMHDQQLSLSLSEKGGIGLADTIVKQLGSDKKLPLDSASSLSAEGMAVQNQLVRKTDS</sequence>
<gene>
    <name evidence="4" type="ORF">IB286_05295</name>
</gene>
<keyword evidence="1" id="KW-1005">Bacterial flagellum biogenesis</keyword>
<keyword evidence="5" id="KW-1185">Reference proteome</keyword>
<evidence type="ECO:0000313" key="4">
    <source>
        <dbReference type="EMBL" id="MBD2858419.1"/>
    </source>
</evidence>
<keyword evidence="2" id="KW-0378">Hydrolase</keyword>
<evidence type="ECO:0000259" key="3">
    <source>
        <dbReference type="Pfam" id="PF10135"/>
    </source>
</evidence>
<dbReference type="GO" id="GO:0044781">
    <property type="term" value="P:bacterial-type flagellum organization"/>
    <property type="evidence" value="ECO:0007669"/>
    <property type="project" value="UniProtKB-KW"/>
</dbReference>
<dbReference type="InterPro" id="IPR019301">
    <property type="entry name" value="Flagellar_prot_FlgJ_N"/>
</dbReference>
<name>A0A927BZF3_9GAMM</name>
<evidence type="ECO:0000256" key="1">
    <source>
        <dbReference type="ARBA" id="ARBA00022795"/>
    </source>
</evidence>
<comment type="caution">
    <text evidence="4">The sequence shown here is derived from an EMBL/GenBank/DDBJ whole genome shotgun (WGS) entry which is preliminary data.</text>
</comment>
<dbReference type="EMBL" id="JACXLD010000002">
    <property type="protein sequence ID" value="MBD2858419.1"/>
    <property type="molecule type" value="Genomic_DNA"/>
</dbReference>
<evidence type="ECO:0000256" key="2">
    <source>
        <dbReference type="ARBA" id="ARBA00022801"/>
    </source>
</evidence>
<reference evidence="4" key="1">
    <citation type="submission" date="2020-09" db="EMBL/GenBank/DDBJ databases">
        <authorList>
            <person name="Yoon J.-W."/>
        </authorList>
    </citation>
    <scope>NUCLEOTIDE SEQUENCE</scope>
    <source>
        <strain evidence="4">KMU-158</strain>
    </source>
</reference>
<dbReference type="Pfam" id="PF10135">
    <property type="entry name" value="Rod-binding"/>
    <property type="match status" value="1"/>
</dbReference>
<evidence type="ECO:0000313" key="5">
    <source>
        <dbReference type="Proteomes" id="UP000610558"/>
    </source>
</evidence>
<protein>
    <submittedName>
        <fullName evidence="4">Rod-binding protein</fullName>
    </submittedName>
</protein>
<organism evidence="4 5">
    <name type="scientific">Spongiibacter pelagi</name>
    <dbReference type="NCBI Taxonomy" id="2760804"/>
    <lineage>
        <taxon>Bacteria</taxon>
        <taxon>Pseudomonadati</taxon>
        <taxon>Pseudomonadota</taxon>
        <taxon>Gammaproteobacteria</taxon>
        <taxon>Cellvibrionales</taxon>
        <taxon>Spongiibacteraceae</taxon>
        <taxon>Spongiibacter</taxon>
    </lineage>
</organism>
<dbReference type="GO" id="GO:0016787">
    <property type="term" value="F:hydrolase activity"/>
    <property type="evidence" value="ECO:0007669"/>
    <property type="project" value="UniProtKB-KW"/>
</dbReference>
<dbReference type="Proteomes" id="UP000610558">
    <property type="component" value="Unassembled WGS sequence"/>
</dbReference>
<dbReference type="PRINTS" id="PR01002">
    <property type="entry name" value="FLGFLGJ"/>
</dbReference>
<dbReference type="PANTHER" id="PTHR33308">
    <property type="entry name" value="PEPTIDOGLYCAN HYDROLASE FLGJ"/>
    <property type="match status" value="1"/>
</dbReference>
<dbReference type="InterPro" id="IPR051056">
    <property type="entry name" value="Glycosyl_Hydrolase_73"/>
</dbReference>
<accession>A0A927BZF3</accession>
<dbReference type="PANTHER" id="PTHR33308:SF9">
    <property type="entry name" value="PEPTIDOGLYCAN HYDROLASE FLGJ"/>
    <property type="match status" value="1"/>
</dbReference>
<proteinExistence type="predicted"/>
<dbReference type="GO" id="GO:0071973">
    <property type="term" value="P:bacterial-type flagellum-dependent cell motility"/>
    <property type="evidence" value="ECO:0007669"/>
    <property type="project" value="TreeGrafter"/>
</dbReference>
<feature type="domain" description="Flagellar protein FlgJ N-terminal" evidence="3">
    <location>
        <begin position="30"/>
        <end position="77"/>
    </location>
</feature>
<dbReference type="AlphaFoldDB" id="A0A927BZF3"/>